<protein>
    <submittedName>
        <fullName evidence="1">Uncharacterized protein</fullName>
    </submittedName>
</protein>
<organism evidence="1 2">
    <name type="scientific">Ralstonia solanacearum</name>
    <name type="common">Pseudomonas solanacearum</name>
    <dbReference type="NCBI Taxonomy" id="305"/>
    <lineage>
        <taxon>Bacteria</taxon>
        <taxon>Pseudomonadati</taxon>
        <taxon>Pseudomonadota</taxon>
        <taxon>Betaproteobacteria</taxon>
        <taxon>Burkholderiales</taxon>
        <taxon>Burkholderiaceae</taxon>
        <taxon>Ralstonia</taxon>
        <taxon>Ralstonia solanacearum species complex</taxon>
    </lineage>
</organism>
<accession>A0A7X0ULZ0</accession>
<evidence type="ECO:0000313" key="2">
    <source>
        <dbReference type="Proteomes" id="UP001143674"/>
    </source>
</evidence>
<dbReference type="EMBL" id="JAIVEX010000015">
    <property type="protein sequence ID" value="MDB0524535.1"/>
    <property type="molecule type" value="Genomic_DNA"/>
</dbReference>
<comment type="caution">
    <text evidence="1">The sequence shown here is derived from an EMBL/GenBank/DDBJ whole genome shotgun (WGS) entry which is preliminary data.</text>
</comment>
<gene>
    <name evidence="1" type="ORF">LBW55_23270</name>
</gene>
<sequence>MHFYTIKEAAAAIAGKLCPDDATKRAEVAERYWHLVYDKLCGGKLIGRDSDGREPIDHTRLGAPIAFHGCVISERDLNEWLDGFGIGVHIDGPTSLSPDENAGELSERPRSKQLAEAFGPYLSNGGDSESLGRMLGDADRYPKLKRYREMRPTGGRSIAFWDAGGVALCLVEQGSLTLQSAREALKKHYPKDERVLDHIPSLGDMQPATWFPSARAGS</sequence>
<evidence type="ECO:0000313" key="1">
    <source>
        <dbReference type="EMBL" id="MDB0524535.1"/>
    </source>
</evidence>
<proteinExistence type="predicted"/>
<dbReference type="AlphaFoldDB" id="A0A7X0ULZ0"/>
<reference evidence="1" key="1">
    <citation type="submission" date="2021-09" db="EMBL/GenBank/DDBJ databases">
        <title>Genomic analysis of Ralstonia spp.</title>
        <authorList>
            <person name="Aburjaile F."/>
            <person name="Ariute J.C."/>
            <person name="Pais A.K.L."/>
            <person name="Albuquerque G.M.R."/>
            <person name="Silva A.M.F."/>
            <person name="Brenig B."/>
            <person name="Azevedo V."/>
            <person name="Matiuzzi M."/>
            <person name="Ramos R."/>
            <person name="Goes-Neto A."/>
            <person name="Soares S."/>
            <person name="Iseppon A.M.B."/>
            <person name="Souza E."/>
            <person name="Gama M."/>
        </authorList>
    </citation>
    <scope>NUCLEOTIDE SEQUENCE</scope>
    <source>
        <strain evidence="1">B4</strain>
    </source>
</reference>
<name>A0A7X0ULZ0_RALSL</name>
<dbReference type="Proteomes" id="UP001143674">
    <property type="component" value="Unassembled WGS sequence"/>
</dbReference>
<dbReference type="RefSeq" id="WP_184849812.1">
    <property type="nucleotide sequence ID" value="NZ_JABZEH010000001.1"/>
</dbReference>